<name>A0A370BJ91_ASPNG</name>
<dbReference type="EMBL" id="KZ851946">
    <property type="protein sequence ID" value="RDH15654.1"/>
    <property type="molecule type" value="Genomic_DNA"/>
</dbReference>
<keyword evidence="1" id="KW-0472">Membrane</keyword>
<keyword evidence="1" id="KW-1133">Transmembrane helix</keyword>
<reference evidence="2 3" key="1">
    <citation type="submission" date="2018-07" db="EMBL/GenBank/DDBJ databases">
        <title>Section-level genome sequencing of Aspergillus section Nigri to investigate inter- and intra-species variation.</title>
        <authorList>
            <consortium name="DOE Joint Genome Institute"/>
            <person name="Vesth T.C."/>
            <person name="Nybo J.L."/>
            <person name="Theobald S."/>
            <person name="Frisvad J.C."/>
            <person name="Larsen T.O."/>
            <person name="Nielsen K.F."/>
            <person name="Hoof J.B."/>
            <person name="Brandl J."/>
            <person name="Salamov A."/>
            <person name="Riley R."/>
            <person name="Gladden J.M."/>
            <person name="Phatale P."/>
            <person name="Nielsen M.T."/>
            <person name="Lyhne E.K."/>
            <person name="Kogle M.E."/>
            <person name="Strasser K."/>
            <person name="McDonnell E."/>
            <person name="Barry K."/>
            <person name="Clum A."/>
            <person name="Chen C."/>
            <person name="Nolan M."/>
            <person name="Sandor L."/>
            <person name="Kuo A."/>
            <person name="Lipzen A."/>
            <person name="Hainaut M."/>
            <person name="Drula E."/>
            <person name="Tsang A."/>
            <person name="Magnuson J.K."/>
            <person name="Henrissat B."/>
            <person name="Wiebenga A."/>
            <person name="Simmons B.A."/>
            <person name="Makela M.R."/>
            <person name="De vries R.P."/>
            <person name="Grigoriev I.V."/>
            <person name="Mortensen U.H."/>
            <person name="Baker S.E."/>
            <person name="Andersen M.R."/>
        </authorList>
    </citation>
    <scope>NUCLEOTIDE SEQUENCE [LARGE SCALE GENOMIC DNA]</scope>
    <source>
        <strain evidence="2 3">ATCC 13496</strain>
    </source>
</reference>
<proteinExistence type="predicted"/>
<evidence type="ECO:0000256" key="1">
    <source>
        <dbReference type="SAM" id="Phobius"/>
    </source>
</evidence>
<organism evidence="2 3">
    <name type="scientific">Aspergillus niger ATCC 13496</name>
    <dbReference type="NCBI Taxonomy" id="1353008"/>
    <lineage>
        <taxon>Eukaryota</taxon>
        <taxon>Fungi</taxon>
        <taxon>Dikarya</taxon>
        <taxon>Ascomycota</taxon>
        <taxon>Pezizomycotina</taxon>
        <taxon>Eurotiomycetes</taxon>
        <taxon>Eurotiomycetidae</taxon>
        <taxon>Eurotiales</taxon>
        <taxon>Aspergillaceae</taxon>
        <taxon>Aspergillus</taxon>
        <taxon>Aspergillus subgen. Circumdati</taxon>
    </lineage>
</organism>
<feature type="transmembrane region" description="Helical" evidence="1">
    <location>
        <begin position="12"/>
        <end position="31"/>
    </location>
</feature>
<evidence type="ECO:0000313" key="3">
    <source>
        <dbReference type="Proteomes" id="UP000253845"/>
    </source>
</evidence>
<sequence length="240" mass="27191">MIYQNRNLILQSPITTTTIIIITIIIITITISDIIKPPKMNPNFTHHHHHHHHLHQTPHLTTYLTHLPFLPLHQRITSLNLLSQSLTPQITPTGTRLISHPSFTGPAPLDHLGTIYITTGRDCVHNNADLPTRILHADVGALLESVYEKSREMLDAGIQDGSVVLSEENKLRDGAGACCRGEPEVMFREGWAVEEALWFYRVDFEHRWEVGDRDGERVLLRASVGMLERAAEWEEEGEGM</sequence>
<protein>
    <submittedName>
        <fullName evidence="2">Uncharacterized protein</fullName>
    </submittedName>
</protein>
<dbReference type="AlphaFoldDB" id="A0A370BJ91"/>
<dbReference type="Proteomes" id="UP000253845">
    <property type="component" value="Unassembled WGS sequence"/>
</dbReference>
<dbReference type="VEuPathDB" id="FungiDB:M747DRAFT_374099"/>
<evidence type="ECO:0000313" key="2">
    <source>
        <dbReference type="EMBL" id="RDH15654.1"/>
    </source>
</evidence>
<accession>A0A370BJ91</accession>
<gene>
    <name evidence="2" type="ORF">M747DRAFT_374099</name>
</gene>
<keyword evidence="1" id="KW-0812">Transmembrane</keyword>